<dbReference type="AlphaFoldDB" id="A0A285ZR80"/>
<protein>
    <submittedName>
        <fullName evidence="2">Stress responsive A/B Barrel Domain</fullName>
    </submittedName>
</protein>
<dbReference type="PROSITE" id="PS51502">
    <property type="entry name" value="S_R_A_B_BARREL"/>
    <property type="match status" value="1"/>
</dbReference>
<evidence type="ECO:0000259" key="1">
    <source>
        <dbReference type="PROSITE" id="PS51502"/>
    </source>
</evidence>
<reference evidence="3" key="1">
    <citation type="submission" date="2017-09" db="EMBL/GenBank/DDBJ databases">
        <authorList>
            <person name="Varghese N."/>
            <person name="Submissions S."/>
        </authorList>
    </citation>
    <scope>NUCLEOTIDE SEQUENCE [LARGE SCALE GENOMIC DNA]</scope>
    <source>
        <strain evidence="3">CGMCC 1.12803</strain>
    </source>
</reference>
<dbReference type="SMART" id="SM00886">
    <property type="entry name" value="Dabb"/>
    <property type="match status" value="1"/>
</dbReference>
<dbReference type="InterPro" id="IPR011008">
    <property type="entry name" value="Dimeric_a/b-barrel"/>
</dbReference>
<dbReference type="InterPro" id="IPR013097">
    <property type="entry name" value="Dabb"/>
</dbReference>
<proteinExistence type="predicted"/>
<organism evidence="2 3">
    <name type="scientific">Pedobacter xixiisoli</name>
    <dbReference type="NCBI Taxonomy" id="1476464"/>
    <lineage>
        <taxon>Bacteria</taxon>
        <taxon>Pseudomonadati</taxon>
        <taxon>Bacteroidota</taxon>
        <taxon>Sphingobacteriia</taxon>
        <taxon>Sphingobacteriales</taxon>
        <taxon>Sphingobacteriaceae</taxon>
        <taxon>Pedobacter</taxon>
    </lineage>
</organism>
<accession>A0A285ZR80</accession>
<dbReference type="Proteomes" id="UP000219281">
    <property type="component" value="Unassembled WGS sequence"/>
</dbReference>
<dbReference type="Gene3D" id="3.30.70.100">
    <property type="match status" value="1"/>
</dbReference>
<evidence type="ECO:0000313" key="3">
    <source>
        <dbReference type="Proteomes" id="UP000219281"/>
    </source>
</evidence>
<evidence type="ECO:0000313" key="2">
    <source>
        <dbReference type="EMBL" id="SOD12130.1"/>
    </source>
</evidence>
<sequence length="137" mass="16043">MKRKQFIGATLLSLILGKSLAQETKKDKRMAQLKKGTIIHVVYFWLKEGISKEEEQDFLRYFDVLETIPQVQTLNFGKPAPTTKREVVDHSYSYNLICTFKNLEDITIYENHPTHVVGAKKFSKYWTRVEVKDTQLM</sequence>
<dbReference type="EMBL" id="OCMT01000001">
    <property type="protein sequence ID" value="SOD12130.1"/>
    <property type="molecule type" value="Genomic_DNA"/>
</dbReference>
<name>A0A285ZR80_9SPHI</name>
<dbReference type="Pfam" id="PF07876">
    <property type="entry name" value="Dabb"/>
    <property type="match status" value="1"/>
</dbReference>
<feature type="domain" description="Stress-response A/B barrel" evidence="1">
    <location>
        <begin position="38"/>
        <end position="134"/>
    </location>
</feature>
<dbReference type="RefSeq" id="WP_097128324.1">
    <property type="nucleotide sequence ID" value="NZ_OCMT01000001.1"/>
</dbReference>
<dbReference type="SUPFAM" id="SSF54909">
    <property type="entry name" value="Dimeric alpha+beta barrel"/>
    <property type="match status" value="1"/>
</dbReference>
<keyword evidence="3" id="KW-1185">Reference proteome</keyword>
<dbReference type="OrthoDB" id="7189263at2"/>
<gene>
    <name evidence="2" type="ORF">SAMN06297358_0509</name>
</gene>